<dbReference type="EMBL" id="BARW01026706">
    <property type="protein sequence ID" value="GAJ08401.1"/>
    <property type="molecule type" value="Genomic_DNA"/>
</dbReference>
<protein>
    <submittedName>
        <fullName evidence="1">Uncharacterized protein</fullName>
    </submittedName>
</protein>
<name>X1V7C6_9ZZZZ</name>
<reference evidence="1" key="1">
    <citation type="journal article" date="2014" name="Front. Microbiol.">
        <title>High frequency of phylogenetically diverse reductive dehalogenase-homologous genes in deep subseafloor sedimentary metagenomes.</title>
        <authorList>
            <person name="Kawai M."/>
            <person name="Futagami T."/>
            <person name="Toyoda A."/>
            <person name="Takaki Y."/>
            <person name="Nishi S."/>
            <person name="Hori S."/>
            <person name="Arai W."/>
            <person name="Tsubouchi T."/>
            <person name="Morono Y."/>
            <person name="Uchiyama I."/>
            <person name="Ito T."/>
            <person name="Fujiyama A."/>
            <person name="Inagaki F."/>
            <person name="Takami H."/>
        </authorList>
    </citation>
    <scope>NUCLEOTIDE SEQUENCE</scope>
    <source>
        <strain evidence="1">Expedition CK06-06</strain>
    </source>
</reference>
<comment type="caution">
    <text evidence="1">The sequence shown here is derived from an EMBL/GenBank/DDBJ whole genome shotgun (WGS) entry which is preliminary data.</text>
</comment>
<gene>
    <name evidence="1" type="ORF">S12H4_43503</name>
</gene>
<evidence type="ECO:0000313" key="1">
    <source>
        <dbReference type="EMBL" id="GAJ08401.1"/>
    </source>
</evidence>
<accession>X1V7C6</accession>
<organism evidence="1">
    <name type="scientific">marine sediment metagenome</name>
    <dbReference type="NCBI Taxonomy" id="412755"/>
    <lineage>
        <taxon>unclassified sequences</taxon>
        <taxon>metagenomes</taxon>
        <taxon>ecological metagenomes</taxon>
    </lineage>
</organism>
<proteinExistence type="predicted"/>
<sequence>MPVFLFFVIIKQSQCDLTLCRKKDDDLGQKSESVLLFKSYLLKAKYVNFNIVDNFFSGIGIGGTFIGIRGTHCWYSWYGTIGIGGTFIGIGGTKTCLFR</sequence>
<dbReference type="AlphaFoldDB" id="X1V7C6"/>